<accession>A0AAN8N4P8</accession>
<proteinExistence type="predicted"/>
<evidence type="ECO:0000313" key="2">
    <source>
        <dbReference type="Proteomes" id="UP001307849"/>
    </source>
</evidence>
<sequence>MVHPLIGRYPIEAQTSPRAEYIEALQSWTEQIRGVEQNMAAEWNNKRARRSASQLLPILKLGRRENGVFSCQTPEYLPATVAEF</sequence>
<name>A0AAN8N4P8_9PEZI</name>
<organism evidence="1 2">
    <name type="scientific">Arthrobotrys conoides</name>
    <dbReference type="NCBI Taxonomy" id="74498"/>
    <lineage>
        <taxon>Eukaryota</taxon>
        <taxon>Fungi</taxon>
        <taxon>Dikarya</taxon>
        <taxon>Ascomycota</taxon>
        <taxon>Pezizomycotina</taxon>
        <taxon>Orbiliomycetes</taxon>
        <taxon>Orbiliales</taxon>
        <taxon>Orbiliaceae</taxon>
        <taxon>Arthrobotrys</taxon>
    </lineage>
</organism>
<reference evidence="1 2" key="1">
    <citation type="submission" date="2019-10" db="EMBL/GenBank/DDBJ databases">
        <authorList>
            <person name="Palmer J.M."/>
        </authorList>
    </citation>
    <scope>NUCLEOTIDE SEQUENCE [LARGE SCALE GENOMIC DNA]</scope>
    <source>
        <strain evidence="1 2">TWF506</strain>
    </source>
</reference>
<comment type="caution">
    <text evidence="1">The sequence shown here is derived from an EMBL/GenBank/DDBJ whole genome shotgun (WGS) entry which is preliminary data.</text>
</comment>
<protein>
    <submittedName>
        <fullName evidence="1">Uncharacterized protein</fullName>
    </submittedName>
</protein>
<evidence type="ECO:0000313" key="1">
    <source>
        <dbReference type="EMBL" id="KAK6502322.1"/>
    </source>
</evidence>
<dbReference type="Proteomes" id="UP001307849">
    <property type="component" value="Unassembled WGS sequence"/>
</dbReference>
<gene>
    <name evidence="1" type="ORF">TWF506_002903</name>
</gene>
<dbReference type="EMBL" id="JAVHJM010000011">
    <property type="protein sequence ID" value="KAK6502322.1"/>
    <property type="molecule type" value="Genomic_DNA"/>
</dbReference>
<keyword evidence="2" id="KW-1185">Reference proteome</keyword>
<dbReference type="AlphaFoldDB" id="A0AAN8N4P8"/>